<comment type="caution">
    <text evidence="3">The sequence shown here is derived from an EMBL/GenBank/DDBJ whole genome shotgun (WGS) entry which is preliminary data.</text>
</comment>
<feature type="region of interest" description="Disordered" evidence="2">
    <location>
        <begin position="295"/>
        <end position="325"/>
    </location>
</feature>
<dbReference type="EMBL" id="JAJVDC020000017">
    <property type="protein sequence ID" value="KAL1634126.1"/>
    <property type="molecule type" value="Genomic_DNA"/>
</dbReference>
<protein>
    <submittedName>
        <fullName evidence="3">Uncharacterized protein</fullName>
    </submittedName>
</protein>
<proteinExistence type="predicted"/>
<keyword evidence="4" id="KW-1185">Reference proteome</keyword>
<name>A0ABR3T4T6_9PEZI</name>
<evidence type="ECO:0000313" key="4">
    <source>
        <dbReference type="Proteomes" id="UP001521116"/>
    </source>
</evidence>
<evidence type="ECO:0000313" key="3">
    <source>
        <dbReference type="EMBL" id="KAL1634126.1"/>
    </source>
</evidence>
<organism evidence="3 4">
    <name type="scientific">Neofusicoccum ribis</name>
    <dbReference type="NCBI Taxonomy" id="45134"/>
    <lineage>
        <taxon>Eukaryota</taxon>
        <taxon>Fungi</taxon>
        <taxon>Dikarya</taxon>
        <taxon>Ascomycota</taxon>
        <taxon>Pezizomycotina</taxon>
        <taxon>Dothideomycetes</taxon>
        <taxon>Dothideomycetes incertae sedis</taxon>
        <taxon>Botryosphaeriales</taxon>
        <taxon>Botryosphaeriaceae</taxon>
        <taxon>Neofusicoccum</taxon>
    </lineage>
</organism>
<evidence type="ECO:0000256" key="1">
    <source>
        <dbReference type="SAM" id="Coils"/>
    </source>
</evidence>
<dbReference type="Proteomes" id="UP001521116">
    <property type="component" value="Unassembled WGS sequence"/>
</dbReference>
<sequence length="410" mass="44116">MASNEPHRSSSSSHDSPDTFVHILRELEKEDTINTSSGHRATYGPSQAIRAGQIYVIPNAEAHALMESEDIRQKISAIFANSQKLQGSAYGSPQFGATIMNKVVGDAGPDAPLSRVDPSSRPVIWHSPLAQLPPANGYECVDQKLKRIAFLEQQLGAPFAAIIHAPLIRVEEVLTIDLPVLTAMAALVGHYKRRNLDLNLFRSFAFRQLEQRRAASNPAAPLRLTRADVLAIHDFLDANTGSGLDGTAHLQRRRAAASASPGLLADRDDDAVVRDGLAAAEAMLQLAAGALPAAAEKRARSESGPSSPQDNRGWKAPRLGGSGSVPAIRQLEGEWARLEVEKRELEEKVAELAADKQQLEADKARLVEEKEELAAGKAAAEEMAAGEKERADALEKTLGEIAGMAAKRHT</sequence>
<feature type="coiled-coil region" evidence="1">
    <location>
        <begin position="328"/>
        <end position="397"/>
    </location>
</feature>
<evidence type="ECO:0000256" key="2">
    <source>
        <dbReference type="SAM" id="MobiDB-lite"/>
    </source>
</evidence>
<gene>
    <name evidence="3" type="ORF">SLS56_002429</name>
</gene>
<reference evidence="3 4" key="1">
    <citation type="submission" date="2024-02" db="EMBL/GenBank/DDBJ databases">
        <title>De novo assembly and annotation of 12 fungi associated with fruit tree decline syndrome in Ontario, Canada.</title>
        <authorList>
            <person name="Sulman M."/>
            <person name="Ellouze W."/>
            <person name="Ilyukhin E."/>
        </authorList>
    </citation>
    <scope>NUCLEOTIDE SEQUENCE [LARGE SCALE GENOMIC DNA]</scope>
    <source>
        <strain evidence="3 4">M1-105</strain>
    </source>
</reference>
<accession>A0ABR3T4T6</accession>
<keyword evidence="1" id="KW-0175">Coiled coil</keyword>